<proteinExistence type="predicted"/>
<evidence type="ECO:0000313" key="1">
    <source>
        <dbReference type="EMBL" id="PIW36321.1"/>
    </source>
</evidence>
<gene>
    <name evidence="1" type="ORF">COW24_05950</name>
</gene>
<comment type="caution">
    <text evidence="1">The sequence shown here is derived from an EMBL/GenBank/DDBJ whole genome shotgun (WGS) entry which is preliminary data.</text>
</comment>
<dbReference type="Proteomes" id="UP000230292">
    <property type="component" value="Unassembled WGS sequence"/>
</dbReference>
<protein>
    <submittedName>
        <fullName evidence="1">Uncharacterized protein</fullName>
    </submittedName>
</protein>
<name>A0A2M7H270_9BACT</name>
<sequence>MRRGTSRQVGPDRLRASSFELQPDKLATLVPEYPQAEWDRALGQVSELMRESSVDVDTISMLRNLMLVSPERYAECKDGDFE</sequence>
<evidence type="ECO:0000313" key="2">
    <source>
        <dbReference type="Proteomes" id="UP000230292"/>
    </source>
</evidence>
<organism evidence="1 2">
    <name type="scientific">Candidatus Kerfeldbacteria bacterium CG15_BIG_FIL_POST_REV_8_21_14_020_45_12</name>
    <dbReference type="NCBI Taxonomy" id="2014247"/>
    <lineage>
        <taxon>Bacteria</taxon>
        <taxon>Candidatus Kerfeldiibacteriota</taxon>
    </lineage>
</organism>
<dbReference type="AlphaFoldDB" id="A0A2M7H270"/>
<reference evidence="1 2" key="1">
    <citation type="submission" date="2017-09" db="EMBL/GenBank/DDBJ databases">
        <title>Depth-based differentiation of microbial function through sediment-hosted aquifers and enrichment of novel symbionts in the deep terrestrial subsurface.</title>
        <authorList>
            <person name="Probst A.J."/>
            <person name="Ladd B."/>
            <person name="Jarett J.K."/>
            <person name="Geller-Mcgrath D.E."/>
            <person name="Sieber C.M."/>
            <person name="Emerson J.B."/>
            <person name="Anantharaman K."/>
            <person name="Thomas B.C."/>
            <person name="Malmstrom R."/>
            <person name="Stieglmeier M."/>
            <person name="Klingl A."/>
            <person name="Woyke T."/>
            <person name="Ryan C.M."/>
            <person name="Banfield J.F."/>
        </authorList>
    </citation>
    <scope>NUCLEOTIDE SEQUENCE [LARGE SCALE GENOMIC DNA]</scope>
    <source>
        <strain evidence="1">CG15_BIG_FIL_POST_REV_8_21_14_020_45_12</strain>
    </source>
</reference>
<dbReference type="EMBL" id="PFGC01000062">
    <property type="protein sequence ID" value="PIW36321.1"/>
    <property type="molecule type" value="Genomic_DNA"/>
</dbReference>
<accession>A0A2M7H270</accession>